<keyword evidence="2" id="KW-1185">Reference proteome</keyword>
<comment type="caution">
    <text evidence="1">The sequence shown here is derived from an EMBL/GenBank/DDBJ whole genome shotgun (WGS) entry which is preliminary data.</text>
</comment>
<protein>
    <submittedName>
        <fullName evidence="1">35761_t:CDS:1</fullName>
    </submittedName>
</protein>
<name>A0ABM8W505_GIGMA</name>
<gene>
    <name evidence="1" type="ORF">GMARGA_LOCUS3417</name>
</gene>
<dbReference type="Proteomes" id="UP000789901">
    <property type="component" value="Unassembled WGS sequence"/>
</dbReference>
<sequence>MPTLQLTSLMQYFNITQHTWARHNQSSQLDDFWTTPDIITNCPSINISTSTGSTDSNNAILDIKWLLPQALTVRNKKKTARKKYLYHKMTEETWKKFSHYITDRMINLKLTPDSPINDEANAILQQIEQLTDYLVPNIIQQDLWTTYYTATHATISELHKAIHKAQNLENNNEHRDWINHY</sequence>
<accession>A0ABM8W505</accession>
<organism evidence="1 2">
    <name type="scientific">Gigaspora margarita</name>
    <dbReference type="NCBI Taxonomy" id="4874"/>
    <lineage>
        <taxon>Eukaryota</taxon>
        <taxon>Fungi</taxon>
        <taxon>Fungi incertae sedis</taxon>
        <taxon>Mucoromycota</taxon>
        <taxon>Glomeromycotina</taxon>
        <taxon>Glomeromycetes</taxon>
        <taxon>Diversisporales</taxon>
        <taxon>Gigasporaceae</taxon>
        <taxon>Gigaspora</taxon>
    </lineage>
</organism>
<evidence type="ECO:0000313" key="2">
    <source>
        <dbReference type="Proteomes" id="UP000789901"/>
    </source>
</evidence>
<proteinExistence type="predicted"/>
<evidence type="ECO:0000313" key="1">
    <source>
        <dbReference type="EMBL" id="CAG8526545.1"/>
    </source>
</evidence>
<reference evidence="1 2" key="1">
    <citation type="submission" date="2021-06" db="EMBL/GenBank/DDBJ databases">
        <authorList>
            <person name="Kallberg Y."/>
            <person name="Tangrot J."/>
            <person name="Rosling A."/>
        </authorList>
    </citation>
    <scope>NUCLEOTIDE SEQUENCE [LARGE SCALE GENOMIC DNA]</scope>
    <source>
        <strain evidence="1 2">120-4 pot B 10/14</strain>
    </source>
</reference>
<dbReference type="EMBL" id="CAJVQB010001217">
    <property type="protein sequence ID" value="CAG8526545.1"/>
    <property type="molecule type" value="Genomic_DNA"/>
</dbReference>
<feature type="non-terminal residue" evidence="1">
    <location>
        <position position="181"/>
    </location>
</feature>